<dbReference type="EMBL" id="FTNR01000004">
    <property type="protein sequence ID" value="SIR87310.1"/>
    <property type="molecule type" value="Genomic_DNA"/>
</dbReference>
<keyword evidence="3" id="KW-1185">Reference proteome</keyword>
<feature type="region of interest" description="Disordered" evidence="1">
    <location>
        <begin position="35"/>
        <end position="55"/>
    </location>
</feature>
<evidence type="ECO:0000256" key="1">
    <source>
        <dbReference type="SAM" id="MobiDB-lite"/>
    </source>
</evidence>
<dbReference type="OrthoDB" id="247722at2157"/>
<dbReference type="Proteomes" id="UP000185936">
    <property type="component" value="Unassembled WGS sequence"/>
</dbReference>
<sequence length="123" mass="13858">MTRERVTAEQPIRNWNDVFTAVSAEPRRQLVVSLSEQPADDPVSLPESATNPAICSDSDTLRRELYHRHLPLLADMAFVEWDTEPLVATRGPRFEEIAVVVDSLHANAGELPESLLEGCHWIR</sequence>
<evidence type="ECO:0000313" key="2">
    <source>
        <dbReference type="EMBL" id="SIR87310.1"/>
    </source>
</evidence>
<reference evidence="3" key="1">
    <citation type="submission" date="2017-01" db="EMBL/GenBank/DDBJ databases">
        <authorList>
            <person name="Varghese N."/>
            <person name="Submissions S."/>
        </authorList>
    </citation>
    <scope>NUCLEOTIDE SEQUENCE [LARGE SCALE GENOMIC DNA]</scope>
    <source>
        <strain evidence="3">type strain: HArc-</strain>
    </source>
</reference>
<dbReference type="AlphaFoldDB" id="A0A1N7EGX7"/>
<dbReference type="RefSeq" id="WP_076608514.1">
    <property type="nucleotide sequence ID" value="NZ_FTNR01000004.1"/>
</dbReference>
<name>A0A1N7EGX7_9EURY</name>
<evidence type="ECO:0000313" key="3">
    <source>
        <dbReference type="Proteomes" id="UP000185936"/>
    </source>
</evidence>
<gene>
    <name evidence="2" type="ORF">SAMN05421752_10489</name>
</gene>
<organism evidence="2 3">
    <name type="scientific">Natronorubrum thiooxidans</name>
    <dbReference type="NCBI Taxonomy" id="308853"/>
    <lineage>
        <taxon>Archaea</taxon>
        <taxon>Methanobacteriati</taxon>
        <taxon>Methanobacteriota</taxon>
        <taxon>Stenosarchaea group</taxon>
        <taxon>Halobacteria</taxon>
        <taxon>Halobacteriales</taxon>
        <taxon>Natrialbaceae</taxon>
        <taxon>Natronorubrum</taxon>
    </lineage>
</organism>
<evidence type="ECO:0008006" key="4">
    <source>
        <dbReference type="Google" id="ProtNLM"/>
    </source>
</evidence>
<proteinExistence type="predicted"/>
<accession>A0A1N7EGX7</accession>
<protein>
    <recommendedName>
        <fullName evidence="4">ArsR family transcriptional regulator</fullName>
    </recommendedName>
</protein>